<feature type="region of interest" description="Disordered" evidence="1">
    <location>
        <begin position="1"/>
        <end position="31"/>
    </location>
</feature>
<feature type="non-terminal residue" evidence="2">
    <location>
        <position position="215"/>
    </location>
</feature>
<keyword evidence="3" id="KW-1185">Reference proteome</keyword>
<evidence type="ECO:0000313" key="3">
    <source>
        <dbReference type="Proteomes" id="UP001362999"/>
    </source>
</evidence>
<organism evidence="2 3">
    <name type="scientific">Favolaschia claudopus</name>
    <dbReference type="NCBI Taxonomy" id="2862362"/>
    <lineage>
        <taxon>Eukaryota</taxon>
        <taxon>Fungi</taxon>
        <taxon>Dikarya</taxon>
        <taxon>Basidiomycota</taxon>
        <taxon>Agaricomycotina</taxon>
        <taxon>Agaricomycetes</taxon>
        <taxon>Agaricomycetidae</taxon>
        <taxon>Agaricales</taxon>
        <taxon>Marasmiineae</taxon>
        <taxon>Mycenaceae</taxon>
        <taxon>Favolaschia</taxon>
    </lineage>
</organism>
<reference evidence="2 3" key="1">
    <citation type="journal article" date="2024" name="J Genomics">
        <title>Draft genome sequencing and assembly of Favolaschia claudopus CIRM-BRFM 2984 isolated from oak limbs.</title>
        <authorList>
            <person name="Navarro D."/>
            <person name="Drula E."/>
            <person name="Chaduli D."/>
            <person name="Cazenave R."/>
            <person name="Ahrendt S."/>
            <person name="Wang J."/>
            <person name="Lipzen A."/>
            <person name="Daum C."/>
            <person name="Barry K."/>
            <person name="Grigoriev I.V."/>
            <person name="Favel A."/>
            <person name="Rosso M.N."/>
            <person name="Martin F."/>
        </authorList>
    </citation>
    <scope>NUCLEOTIDE SEQUENCE [LARGE SCALE GENOMIC DNA]</scope>
    <source>
        <strain evidence="2 3">CIRM-BRFM 2984</strain>
    </source>
</reference>
<dbReference type="EMBL" id="JAWWNJ010000023">
    <property type="protein sequence ID" value="KAK7032730.1"/>
    <property type="molecule type" value="Genomic_DNA"/>
</dbReference>
<dbReference type="AlphaFoldDB" id="A0AAW0BZS5"/>
<evidence type="ECO:0000256" key="1">
    <source>
        <dbReference type="SAM" id="MobiDB-lite"/>
    </source>
</evidence>
<protein>
    <submittedName>
        <fullName evidence="2">Uncharacterized protein</fullName>
    </submittedName>
</protein>
<name>A0AAW0BZS5_9AGAR</name>
<dbReference type="Proteomes" id="UP001362999">
    <property type="component" value="Unassembled WGS sequence"/>
</dbReference>
<proteinExistence type="predicted"/>
<evidence type="ECO:0000313" key="2">
    <source>
        <dbReference type="EMBL" id="KAK7032730.1"/>
    </source>
</evidence>
<sequence>MDRLEAGSKPAHPSDTHHPVPLPVPAKSVSPTNYRCSPTGTLYCEKSQADAAARAPPTCEVDVVISAPISTEARSAGASYRVVFNDARLRAQNYIHTMSMQLRRPWNGFRQTEDKDTTAPYSGKGTEVGGLVNFYADPCELRDGGKPSVVARRVSFQQSMINIRASRETREAKLEREFGWGLRGRTNRREESSLSRALRVERFRYIGKSEQSISC</sequence>
<feature type="compositionally biased region" description="Basic and acidic residues" evidence="1">
    <location>
        <begin position="1"/>
        <end position="18"/>
    </location>
</feature>
<comment type="caution">
    <text evidence="2">The sequence shown here is derived from an EMBL/GenBank/DDBJ whole genome shotgun (WGS) entry which is preliminary data.</text>
</comment>
<gene>
    <name evidence="2" type="ORF">R3P38DRAFT_3264740</name>
</gene>
<accession>A0AAW0BZS5</accession>